<dbReference type="Gramene" id="KMS64858">
    <property type="protein sequence ID" value="KMS64858"/>
    <property type="gene ID" value="BVRB_041950"/>
</dbReference>
<name>A0A0J7YNZ9_BETVV</name>
<sequence>MMVEAVENRRGWLEAIGAIGDRRRRATRYGSIRIEFGEDGGVGGDDDDHRQTGSMQRKRHHHHARFESGKLIYPEVDRWAALQATSRTEYNTVTCTE</sequence>
<protein>
    <submittedName>
        <fullName evidence="2">Uncharacterized protein</fullName>
    </submittedName>
</protein>
<dbReference type="Proteomes" id="UP000035740">
    <property type="component" value="Unassembled WGS sequence"/>
</dbReference>
<reference evidence="2 3" key="1">
    <citation type="journal article" date="2014" name="Nature">
        <title>The genome of the recently domesticated crop plant sugar beet (Beta vulgaris).</title>
        <authorList>
            <person name="Dohm J.C."/>
            <person name="Minoche A.E."/>
            <person name="Holtgrawe D."/>
            <person name="Capella-Gutierrez S."/>
            <person name="Zakrzewski F."/>
            <person name="Tafer H."/>
            <person name="Rupp O."/>
            <person name="Sorensen T.R."/>
            <person name="Stracke R."/>
            <person name="Reinhardt R."/>
            <person name="Goesmann A."/>
            <person name="Kraft T."/>
            <person name="Schulz B."/>
            <person name="Stadler P.F."/>
            <person name="Schmidt T."/>
            <person name="Gabaldon T."/>
            <person name="Lehrach H."/>
            <person name="Weisshaar B."/>
            <person name="Himmelbauer H."/>
        </authorList>
    </citation>
    <scope>NUCLEOTIDE SEQUENCE [LARGE SCALE GENOMIC DNA]</scope>
    <source>
        <tissue evidence="2">Taproot</tissue>
    </source>
</reference>
<dbReference type="EMBL" id="KQ120326">
    <property type="protein sequence ID" value="KMS64858.1"/>
    <property type="molecule type" value="Genomic_DNA"/>
</dbReference>
<feature type="region of interest" description="Disordered" evidence="1">
    <location>
        <begin position="37"/>
        <end position="63"/>
    </location>
</feature>
<evidence type="ECO:0000313" key="2">
    <source>
        <dbReference type="EMBL" id="KMS64858.1"/>
    </source>
</evidence>
<organism evidence="2 3">
    <name type="scientific">Beta vulgaris subsp. vulgaris</name>
    <name type="common">Beet</name>
    <dbReference type="NCBI Taxonomy" id="3555"/>
    <lineage>
        <taxon>Eukaryota</taxon>
        <taxon>Viridiplantae</taxon>
        <taxon>Streptophyta</taxon>
        <taxon>Embryophyta</taxon>
        <taxon>Tracheophyta</taxon>
        <taxon>Spermatophyta</taxon>
        <taxon>Magnoliopsida</taxon>
        <taxon>eudicotyledons</taxon>
        <taxon>Gunneridae</taxon>
        <taxon>Pentapetalae</taxon>
        <taxon>Caryophyllales</taxon>
        <taxon>Chenopodiaceae</taxon>
        <taxon>Betoideae</taxon>
        <taxon>Beta</taxon>
    </lineage>
</organism>
<gene>
    <name evidence="2" type="ORF">BVRB_041950</name>
</gene>
<keyword evidence="3" id="KW-1185">Reference proteome</keyword>
<evidence type="ECO:0000313" key="3">
    <source>
        <dbReference type="Proteomes" id="UP000035740"/>
    </source>
</evidence>
<dbReference type="AlphaFoldDB" id="A0A0J7YNZ9"/>
<proteinExistence type="predicted"/>
<evidence type="ECO:0000256" key="1">
    <source>
        <dbReference type="SAM" id="MobiDB-lite"/>
    </source>
</evidence>
<accession>A0A0J7YNZ9</accession>